<sequence length="46" mass="5103">MQKSYSSSFFISRASGYRIFDVSFGVPFVNYPLPSFGVSKGDGDEQ</sequence>
<dbReference type="EMBL" id="JYDP01000160">
    <property type="protein sequence ID" value="KRZ04608.1"/>
    <property type="molecule type" value="Genomic_DNA"/>
</dbReference>
<gene>
    <name evidence="1" type="ORF">T11_18252</name>
</gene>
<dbReference type="AlphaFoldDB" id="A0A0V1H242"/>
<proteinExistence type="predicted"/>
<reference evidence="1 2" key="1">
    <citation type="submission" date="2015-01" db="EMBL/GenBank/DDBJ databases">
        <title>Evolution of Trichinella species and genotypes.</title>
        <authorList>
            <person name="Korhonen P.K."/>
            <person name="Edoardo P."/>
            <person name="Giuseppe L.R."/>
            <person name="Gasser R.B."/>
        </authorList>
    </citation>
    <scope>NUCLEOTIDE SEQUENCE [LARGE SCALE GENOMIC DNA]</scope>
    <source>
        <strain evidence="1">ISS1029</strain>
    </source>
</reference>
<name>A0A0V1H242_9BILA</name>
<keyword evidence="2" id="KW-1185">Reference proteome</keyword>
<evidence type="ECO:0000313" key="1">
    <source>
        <dbReference type="EMBL" id="KRZ04608.1"/>
    </source>
</evidence>
<comment type="caution">
    <text evidence="1">The sequence shown here is derived from an EMBL/GenBank/DDBJ whole genome shotgun (WGS) entry which is preliminary data.</text>
</comment>
<dbReference type="Proteomes" id="UP000055024">
    <property type="component" value="Unassembled WGS sequence"/>
</dbReference>
<organism evidence="1 2">
    <name type="scientific">Trichinella zimbabwensis</name>
    <dbReference type="NCBI Taxonomy" id="268475"/>
    <lineage>
        <taxon>Eukaryota</taxon>
        <taxon>Metazoa</taxon>
        <taxon>Ecdysozoa</taxon>
        <taxon>Nematoda</taxon>
        <taxon>Enoplea</taxon>
        <taxon>Dorylaimia</taxon>
        <taxon>Trichinellida</taxon>
        <taxon>Trichinellidae</taxon>
        <taxon>Trichinella</taxon>
    </lineage>
</organism>
<protein>
    <submittedName>
        <fullName evidence="1">Uncharacterized protein</fullName>
    </submittedName>
</protein>
<accession>A0A0V1H242</accession>
<evidence type="ECO:0000313" key="2">
    <source>
        <dbReference type="Proteomes" id="UP000055024"/>
    </source>
</evidence>